<dbReference type="Pfam" id="PF08268">
    <property type="entry name" value="FBA_3"/>
    <property type="match status" value="1"/>
</dbReference>
<accession>A0AAD4S327</accession>
<organism evidence="2 3">
    <name type="scientific">Papaver atlanticum</name>
    <dbReference type="NCBI Taxonomy" id="357466"/>
    <lineage>
        <taxon>Eukaryota</taxon>
        <taxon>Viridiplantae</taxon>
        <taxon>Streptophyta</taxon>
        <taxon>Embryophyta</taxon>
        <taxon>Tracheophyta</taxon>
        <taxon>Spermatophyta</taxon>
        <taxon>Magnoliopsida</taxon>
        <taxon>Ranunculales</taxon>
        <taxon>Papaveraceae</taxon>
        <taxon>Papaveroideae</taxon>
        <taxon>Papaver</taxon>
    </lineage>
</organism>
<dbReference type="AlphaFoldDB" id="A0AAD4S327"/>
<feature type="domain" description="F-box associated beta-propeller type 3" evidence="1">
    <location>
        <begin position="34"/>
        <end position="379"/>
    </location>
</feature>
<proteinExistence type="predicted"/>
<name>A0AAD4S327_9MAGN</name>
<reference evidence="2" key="1">
    <citation type="submission" date="2022-04" db="EMBL/GenBank/DDBJ databases">
        <title>A functionally conserved STORR gene fusion in Papaver species that diverged 16.8 million years ago.</title>
        <authorList>
            <person name="Catania T."/>
        </authorList>
    </citation>
    <scope>NUCLEOTIDE SEQUENCE</scope>
    <source>
        <strain evidence="2">S-188037</strain>
    </source>
</reference>
<gene>
    <name evidence="2" type="ORF">MKW98_025125</name>
</gene>
<dbReference type="NCBIfam" id="TIGR01640">
    <property type="entry name" value="F_box_assoc_1"/>
    <property type="match status" value="1"/>
</dbReference>
<evidence type="ECO:0000313" key="3">
    <source>
        <dbReference type="Proteomes" id="UP001202328"/>
    </source>
</evidence>
<protein>
    <recommendedName>
        <fullName evidence="1">F-box associated beta-propeller type 3 domain-containing protein</fullName>
    </recommendedName>
</protein>
<evidence type="ECO:0000259" key="1">
    <source>
        <dbReference type="Pfam" id="PF08268"/>
    </source>
</evidence>
<dbReference type="EMBL" id="JAJJMB010015535">
    <property type="protein sequence ID" value="KAI3853608.1"/>
    <property type="molecule type" value="Genomic_DNA"/>
</dbReference>
<dbReference type="InterPro" id="IPR017451">
    <property type="entry name" value="F-box-assoc_interact_dom"/>
</dbReference>
<evidence type="ECO:0000313" key="2">
    <source>
        <dbReference type="EMBL" id="KAI3853608.1"/>
    </source>
</evidence>
<keyword evidence="3" id="KW-1185">Reference proteome</keyword>
<dbReference type="PANTHER" id="PTHR31111:SF138">
    <property type="entry name" value="F-BOX ASSOCIATED DOMAIN-CONTAINING PROTEIN"/>
    <property type="match status" value="1"/>
</dbReference>
<dbReference type="InterPro" id="IPR013187">
    <property type="entry name" value="F-box-assoc_dom_typ3"/>
</dbReference>
<dbReference type="Proteomes" id="UP001202328">
    <property type="component" value="Unassembled WGS sequence"/>
</dbReference>
<sequence length="410" mass="46356">MRFKCVSKSWQSFIQGSYFVELHLSRSKTHPQLLITVQNLNCDSLSIFSPEDEFIGGVALQKATVAWSEHAAMLTPIDGLCCFVDYLYGVTCICNLGTRQFTPGAQTSVNLGTPWAQFQTSANRGTRQGEPFEEPPPLVTQKPTYGFGFDPMTKKYKILCVWEICNHALEAKYFLGLGTMRPKLEQICEVFTVGENQWRKIDEAPGIRLSGAAVYAKGSIYMRNDGVDLFTPPDNEVVVAFDVGSEKFRVIQIPDFIVGSSGTVKRDSDRRARNLLQIDGHMALMDRVDEYVMKLWISDDSYKEKKMTTNWTEETIWLPSPFQEGHYPRLIPVQGTDEIIIASQIPAHIDPSPRRFVSVYIYNRTMKSSQEIDIAGVSALLTSPYPYGMFIYHESLVPIQDAEKKLDRPT</sequence>
<dbReference type="PANTHER" id="PTHR31111">
    <property type="entry name" value="BNAA05G37150D PROTEIN-RELATED"/>
    <property type="match status" value="1"/>
</dbReference>
<comment type="caution">
    <text evidence="2">The sequence shown here is derived from an EMBL/GenBank/DDBJ whole genome shotgun (WGS) entry which is preliminary data.</text>
</comment>